<dbReference type="InterPro" id="IPR027417">
    <property type="entry name" value="P-loop_NTPase"/>
</dbReference>
<sequence>MAKKKNTSDRAVIIHGPAGCGKTKNAQALCAHYGKVQALDFDHDTQPLPADAIIFLREPNPNFPQAIAFDDAMRAAGLAE</sequence>
<dbReference type="EMBL" id="JAADJT010000009">
    <property type="protein sequence ID" value="NGZ86433.1"/>
    <property type="molecule type" value="Genomic_DNA"/>
</dbReference>
<dbReference type="SUPFAM" id="SSF52540">
    <property type="entry name" value="P-loop containing nucleoside triphosphate hydrolases"/>
    <property type="match status" value="1"/>
</dbReference>
<evidence type="ECO:0000313" key="2">
    <source>
        <dbReference type="Proteomes" id="UP000666369"/>
    </source>
</evidence>
<keyword evidence="2" id="KW-1185">Reference proteome</keyword>
<proteinExistence type="predicted"/>
<gene>
    <name evidence="1" type="ORF">GW587_19500</name>
</gene>
<name>A0ABX0FP85_9BURK</name>
<reference evidence="2" key="1">
    <citation type="submission" date="2023-07" db="EMBL/GenBank/DDBJ databases">
        <title>Duganella aceri sp. nov., isolated from tree sap.</title>
        <authorList>
            <person name="Kim I.S."/>
        </authorList>
    </citation>
    <scope>NUCLEOTIDE SEQUENCE [LARGE SCALE GENOMIC DNA]</scope>
    <source>
        <strain evidence="2">SAP-35</strain>
    </source>
</reference>
<organism evidence="1 2">
    <name type="scientific">Duganella aceris</name>
    <dbReference type="NCBI Taxonomy" id="2703883"/>
    <lineage>
        <taxon>Bacteria</taxon>
        <taxon>Pseudomonadati</taxon>
        <taxon>Pseudomonadota</taxon>
        <taxon>Betaproteobacteria</taxon>
        <taxon>Burkholderiales</taxon>
        <taxon>Oxalobacteraceae</taxon>
        <taxon>Telluria group</taxon>
        <taxon>Duganella</taxon>
    </lineage>
</organism>
<evidence type="ECO:0000313" key="1">
    <source>
        <dbReference type="EMBL" id="NGZ86433.1"/>
    </source>
</evidence>
<dbReference type="RefSeq" id="WP_166106281.1">
    <property type="nucleotide sequence ID" value="NZ_JAADJT010000009.1"/>
</dbReference>
<dbReference type="Proteomes" id="UP000666369">
    <property type="component" value="Unassembled WGS sequence"/>
</dbReference>
<dbReference type="Gene3D" id="3.40.50.300">
    <property type="entry name" value="P-loop containing nucleotide triphosphate hydrolases"/>
    <property type="match status" value="1"/>
</dbReference>
<protein>
    <recommendedName>
        <fullName evidence="3">AAA family ATPase</fullName>
    </recommendedName>
</protein>
<accession>A0ABX0FP85</accession>
<evidence type="ECO:0008006" key="3">
    <source>
        <dbReference type="Google" id="ProtNLM"/>
    </source>
</evidence>
<comment type="caution">
    <text evidence="1">The sequence shown here is derived from an EMBL/GenBank/DDBJ whole genome shotgun (WGS) entry which is preliminary data.</text>
</comment>